<sequence>MWFNHIFALVLCLYVTKSLAADLPLIEVVGNKFFYSNNGSQFLIRGVAYQQNNEDNQSKSYSDPLADADACERDVKYLRDANTNVIRVYAVDPKKDHDKCMLTFADAGIYVIADLSEPKTSINRDSPEWSLDLYDRYTSVIDMFSKYDNVLGFFAGNEVTNNKSNTDAAAFVKAAIRDSKKYIKGKKLNLPVGYSTDDSDDTRDAVVDYFACGSDEDRADFIGVNMYEWCGNSDFKTSGYEARTKLYLNLTIPIFMSEYGCNTDRPRKFTEVGTIFSDKMTDVWSGGIVYMYFEEANEYGLVSVKGDTVLTLDDYKYYSLEMNKISPSYAKSSEEKLVASKTGSCPASASTWKASTKLPPTPDKDTCDCMSKSLACTVADDVDEKDYGDLFGIVCDKIDCDSINADGAKGKYGGFSFCSSKDKLSYVMNAYYEDQGKDKSACDFKGSASLNENASTDKTCSSKLSQASKGGSSSSGSGSSSSGSSGDSNSSSGSSTNSGSSASSSKKLSGSVNIKTVSHNELFAVAGVVTCILGGLSFVVLE</sequence>
<accession>A0ACC2VDU2</accession>
<dbReference type="EMBL" id="JASBWR010000088">
    <property type="protein sequence ID" value="KAJ9097107.1"/>
    <property type="molecule type" value="Genomic_DNA"/>
</dbReference>
<reference evidence="1" key="1">
    <citation type="submission" date="2023-04" db="EMBL/GenBank/DDBJ databases">
        <title>Draft Genome sequencing of Naganishia species isolated from polar environments using Oxford Nanopore Technology.</title>
        <authorList>
            <person name="Leo P."/>
            <person name="Venkateswaran K."/>
        </authorList>
    </citation>
    <scope>NUCLEOTIDE SEQUENCE</scope>
    <source>
        <strain evidence="1">MNA-CCFEE 5261</strain>
    </source>
</reference>
<gene>
    <name evidence="1" type="primary">PHR1</name>
    <name evidence="1" type="ORF">QFC19_006882</name>
</gene>
<name>A0ACC2VDU2_9TREE</name>
<comment type="caution">
    <text evidence="1">The sequence shown here is derived from an EMBL/GenBank/DDBJ whole genome shotgun (WGS) entry which is preliminary data.</text>
</comment>
<dbReference type="Proteomes" id="UP001241377">
    <property type="component" value="Unassembled WGS sequence"/>
</dbReference>
<evidence type="ECO:0000313" key="1">
    <source>
        <dbReference type="EMBL" id="KAJ9097107.1"/>
    </source>
</evidence>
<organism evidence="1 2">
    <name type="scientific">Naganishia cerealis</name>
    <dbReference type="NCBI Taxonomy" id="610337"/>
    <lineage>
        <taxon>Eukaryota</taxon>
        <taxon>Fungi</taxon>
        <taxon>Dikarya</taxon>
        <taxon>Basidiomycota</taxon>
        <taxon>Agaricomycotina</taxon>
        <taxon>Tremellomycetes</taxon>
        <taxon>Filobasidiales</taxon>
        <taxon>Filobasidiaceae</taxon>
        <taxon>Naganishia</taxon>
    </lineage>
</organism>
<proteinExistence type="predicted"/>
<protein>
    <submittedName>
        <fullName evidence="1">DNA photolyase phr1</fullName>
    </submittedName>
</protein>
<evidence type="ECO:0000313" key="2">
    <source>
        <dbReference type="Proteomes" id="UP001241377"/>
    </source>
</evidence>
<keyword evidence="2" id="KW-1185">Reference proteome</keyword>